<dbReference type="AlphaFoldDB" id="A0A7J9NX92"/>
<protein>
    <submittedName>
        <fullName evidence="1">Uncharacterized protein</fullName>
    </submittedName>
</protein>
<name>A0A7J9NX92_METMI</name>
<dbReference type="RefSeq" id="WP_181501459.1">
    <property type="nucleotide sequence ID" value="NZ_JACDUH010000003.1"/>
</dbReference>
<comment type="caution">
    <text evidence="1">The sequence shown here is derived from an EMBL/GenBank/DDBJ whole genome shotgun (WGS) entry which is preliminary data.</text>
</comment>
<dbReference type="EMBL" id="JACDUH010000003">
    <property type="protein sequence ID" value="MBA2851633.1"/>
    <property type="molecule type" value="Genomic_DNA"/>
</dbReference>
<organism evidence="1 2">
    <name type="scientific">Methanococcus maripaludis</name>
    <name type="common">Methanococcus deltae</name>
    <dbReference type="NCBI Taxonomy" id="39152"/>
    <lineage>
        <taxon>Archaea</taxon>
        <taxon>Methanobacteriati</taxon>
        <taxon>Methanobacteriota</taxon>
        <taxon>Methanomada group</taxon>
        <taxon>Methanococci</taxon>
        <taxon>Methanococcales</taxon>
        <taxon>Methanococcaceae</taxon>
        <taxon>Methanococcus</taxon>
    </lineage>
</organism>
<sequence>MITYAVANRYGEVYIYAIEQTEHNKMLPILDLINEYKIEGRRMHFPEFESLLNRYGVNYSSKRGSLLTI</sequence>
<reference evidence="1 2" key="1">
    <citation type="submission" date="2020-07" db="EMBL/GenBank/DDBJ databases">
        <title>Genomic Encyclopedia of Type Strains, Phase IV (KMG-V): Genome sequencing to study the core and pangenomes of soil and plant-associated prokaryotes.</title>
        <authorList>
            <person name="Whitman W."/>
        </authorList>
    </citation>
    <scope>NUCLEOTIDE SEQUENCE [LARGE SCALE GENOMIC DNA]</scope>
    <source>
        <strain evidence="1 2">A1</strain>
    </source>
</reference>
<evidence type="ECO:0000313" key="2">
    <source>
        <dbReference type="Proteomes" id="UP000564425"/>
    </source>
</evidence>
<dbReference type="Proteomes" id="UP000564425">
    <property type="component" value="Unassembled WGS sequence"/>
</dbReference>
<evidence type="ECO:0000313" key="1">
    <source>
        <dbReference type="EMBL" id="MBA2851633.1"/>
    </source>
</evidence>
<proteinExistence type="predicted"/>
<gene>
    <name evidence="1" type="ORF">HNP86_001792</name>
</gene>
<accession>A0A7J9NX92</accession>